<dbReference type="PRINTS" id="PR00081">
    <property type="entry name" value="GDHRDH"/>
</dbReference>
<dbReference type="PRINTS" id="PR00080">
    <property type="entry name" value="SDRFAMILY"/>
</dbReference>
<reference evidence="3" key="1">
    <citation type="submission" date="2016-01" db="EMBL/GenBank/DDBJ databases">
        <authorList>
            <person name="Peeters C."/>
        </authorList>
    </citation>
    <scope>NUCLEOTIDE SEQUENCE</scope>
    <source>
        <strain evidence="3">LMG 29321</strain>
    </source>
</reference>
<evidence type="ECO:0000313" key="4">
    <source>
        <dbReference type="Proteomes" id="UP000071859"/>
    </source>
</evidence>
<dbReference type="Pfam" id="PF13561">
    <property type="entry name" value="adh_short_C2"/>
    <property type="match status" value="1"/>
</dbReference>
<evidence type="ECO:0000313" key="3">
    <source>
        <dbReference type="EMBL" id="SAL06758.1"/>
    </source>
</evidence>
<dbReference type="AlphaFoldDB" id="A0A158EIS4"/>
<proteinExistence type="inferred from homology"/>
<dbReference type="EMBL" id="FCOX02000133">
    <property type="protein sequence ID" value="SAL06758.1"/>
    <property type="molecule type" value="Genomic_DNA"/>
</dbReference>
<sequence length="283" mass="30247">MGCPLANPIREYPPKPMRTISDLMSLSGRTAVITGGAGHIGAAIAQALAEAGATIALADRQRDELERLAQHIRSTTATAVATFEVELSDEASVRSLPARVASQCGGLDVLVNCAAFVGTTILDGWAVPFEQQRSAAWRAAFEVNVTAAFELVQEALPWLKRSGKGSIINVSSLYGVVGPDWRLYEGTSMGNPAAYGASKGALTQLTNWLATTLAPHVRVNAMSPGGVWRDQPAEFVERYCQRTPLERMATEEDFKGAALFLASDMSSYITGQNIVVDGGWCAW</sequence>
<keyword evidence="2" id="KW-0560">Oxidoreductase</keyword>
<dbReference type="PANTHER" id="PTHR42760:SF133">
    <property type="entry name" value="3-OXOACYL-[ACYL-CARRIER-PROTEIN] REDUCTASE"/>
    <property type="match status" value="1"/>
</dbReference>
<dbReference type="InterPro" id="IPR036291">
    <property type="entry name" value="NAD(P)-bd_dom_sf"/>
</dbReference>
<dbReference type="Gene3D" id="3.40.50.720">
    <property type="entry name" value="NAD(P)-binding Rossmann-like Domain"/>
    <property type="match status" value="1"/>
</dbReference>
<evidence type="ECO:0000256" key="1">
    <source>
        <dbReference type="ARBA" id="ARBA00006484"/>
    </source>
</evidence>
<gene>
    <name evidence="3" type="ORF">AWB78_08230</name>
</gene>
<dbReference type="PANTHER" id="PTHR42760">
    <property type="entry name" value="SHORT-CHAIN DEHYDROGENASES/REDUCTASES FAMILY MEMBER"/>
    <property type="match status" value="1"/>
</dbReference>
<name>A0A158EIS4_9BURK</name>
<dbReference type="GO" id="GO:0016616">
    <property type="term" value="F:oxidoreductase activity, acting on the CH-OH group of donors, NAD or NADP as acceptor"/>
    <property type="evidence" value="ECO:0007669"/>
    <property type="project" value="TreeGrafter"/>
</dbReference>
<dbReference type="InterPro" id="IPR002347">
    <property type="entry name" value="SDR_fam"/>
</dbReference>
<evidence type="ECO:0000256" key="2">
    <source>
        <dbReference type="ARBA" id="ARBA00023002"/>
    </source>
</evidence>
<comment type="similarity">
    <text evidence="1">Belongs to the short-chain dehydrogenases/reductases (SDR) family.</text>
</comment>
<protein>
    <submittedName>
        <fullName evidence="3">3-beta-hydroxysteroid dehydrogenase</fullName>
    </submittedName>
</protein>
<keyword evidence="4" id="KW-1185">Reference proteome</keyword>
<dbReference type="FunFam" id="3.40.50.720:FF:000084">
    <property type="entry name" value="Short-chain dehydrogenase reductase"/>
    <property type="match status" value="1"/>
</dbReference>
<accession>A0A158EIS4</accession>
<dbReference type="Proteomes" id="UP000071859">
    <property type="component" value="Unassembled WGS sequence"/>
</dbReference>
<organism evidence="3 4">
    <name type="scientific">Caballeronia calidae</name>
    <dbReference type="NCBI Taxonomy" id="1777139"/>
    <lineage>
        <taxon>Bacteria</taxon>
        <taxon>Pseudomonadati</taxon>
        <taxon>Pseudomonadota</taxon>
        <taxon>Betaproteobacteria</taxon>
        <taxon>Burkholderiales</taxon>
        <taxon>Burkholderiaceae</taxon>
        <taxon>Caballeronia</taxon>
    </lineage>
</organism>
<comment type="caution">
    <text evidence="3">The sequence shown here is derived from an EMBL/GenBank/DDBJ whole genome shotgun (WGS) entry which is preliminary data.</text>
</comment>
<dbReference type="SUPFAM" id="SSF51735">
    <property type="entry name" value="NAD(P)-binding Rossmann-fold domains"/>
    <property type="match status" value="1"/>
</dbReference>